<keyword evidence="1" id="KW-0560">Oxidoreductase</keyword>
<dbReference type="Proteomes" id="UP000321058">
    <property type="component" value="Unassembled WGS sequence"/>
</dbReference>
<dbReference type="InterPro" id="IPR011576">
    <property type="entry name" value="Pyridox_Oxase_N"/>
</dbReference>
<proteinExistence type="predicted"/>
<feature type="domain" description="Pyridoxamine 5'-phosphate oxidase N-terminal" evidence="2">
    <location>
        <begin position="23"/>
        <end position="119"/>
    </location>
</feature>
<dbReference type="RefSeq" id="WP_147145791.1">
    <property type="nucleotide sequence ID" value="NZ_BKAJ01000007.1"/>
</dbReference>
<organism evidence="3 4">
    <name type="scientific">Reyranella soli</name>
    <dbReference type="NCBI Taxonomy" id="1230389"/>
    <lineage>
        <taxon>Bacteria</taxon>
        <taxon>Pseudomonadati</taxon>
        <taxon>Pseudomonadota</taxon>
        <taxon>Alphaproteobacteria</taxon>
        <taxon>Hyphomicrobiales</taxon>
        <taxon>Reyranellaceae</taxon>
        <taxon>Reyranella</taxon>
    </lineage>
</organism>
<keyword evidence="4" id="KW-1185">Reference proteome</keyword>
<dbReference type="SUPFAM" id="SSF50475">
    <property type="entry name" value="FMN-binding split barrel"/>
    <property type="match status" value="1"/>
</dbReference>
<dbReference type="PANTHER" id="PTHR35176">
    <property type="entry name" value="HEME OXYGENASE HI_0854-RELATED"/>
    <property type="match status" value="1"/>
</dbReference>
<dbReference type="Gene3D" id="2.30.110.10">
    <property type="entry name" value="Electron Transport, Fmn-binding Protein, Chain A"/>
    <property type="match status" value="1"/>
</dbReference>
<dbReference type="GO" id="GO:0005829">
    <property type="term" value="C:cytosol"/>
    <property type="evidence" value="ECO:0007669"/>
    <property type="project" value="TreeGrafter"/>
</dbReference>
<comment type="caution">
    <text evidence="3">The sequence shown here is derived from an EMBL/GenBank/DDBJ whole genome shotgun (WGS) entry which is preliminary data.</text>
</comment>
<evidence type="ECO:0000259" key="2">
    <source>
        <dbReference type="Pfam" id="PF01243"/>
    </source>
</evidence>
<reference evidence="3 4" key="1">
    <citation type="submission" date="2019-07" db="EMBL/GenBank/DDBJ databases">
        <title>Whole genome shotgun sequence of Reyranella soli NBRC 108950.</title>
        <authorList>
            <person name="Hosoyama A."/>
            <person name="Uohara A."/>
            <person name="Ohji S."/>
            <person name="Ichikawa N."/>
        </authorList>
    </citation>
    <scope>NUCLEOTIDE SEQUENCE [LARGE SCALE GENOMIC DNA]</scope>
    <source>
        <strain evidence="3 4">NBRC 108950</strain>
    </source>
</reference>
<protein>
    <recommendedName>
        <fullName evidence="2">Pyridoxamine 5'-phosphate oxidase N-terminal domain-containing protein</fullName>
    </recommendedName>
</protein>
<dbReference type="OrthoDB" id="5115613at2"/>
<sequence length="154" mass="16913">MGSWAEFAAEAPELSAFGCRRLERRIAYLATIRADGSPRVHPVSPFIGGGCLALYMEPTSLKVADLRRDARYALHCAVEDNEGGGGEFYVTGRAEEVINPARRSAAVSWAAAAGYKALERHIFFEFKLGHVLATTYDNGPKRERWRAGSNGHSR</sequence>
<dbReference type="GO" id="GO:0016627">
    <property type="term" value="F:oxidoreductase activity, acting on the CH-CH group of donors"/>
    <property type="evidence" value="ECO:0007669"/>
    <property type="project" value="TreeGrafter"/>
</dbReference>
<dbReference type="AlphaFoldDB" id="A0A512N2V3"/>
<evidence type="ECO:0000313" key="4">
    <source>
        <dbReference type="Proteomes" id="UP000321058"/>
    </source>
</evidence>
<evidence type="ECO:0000313" key="3">
    <source>
        <dbReference type="EMBL" id="GEP53302.1"/>
    </source>
</evidence>
<dbReference type="GO" id="GO:0070967">
    <property type="term" value="F:coenzyme F420 binding"/>
    <property type="evidence" value="ECO:0007669"/>
    <property type="project" value="TreeGrafter"/>
</dbReference>
<name>A0A512N2V3_9HYPH</name>
<dbReference type="EMBL" id="BKAJ01000007">
    <property type="protein sequence ID" value="GEP53302.1"/>
    <property type="molecule type" value="Genomic_DNA"/>
</dbReference>
<accession>A0A512N2V3</accession>
<dbReference type="InterPro" id="IPR052019">
    <property type="entry name" value="F420H2_bilvrd_red/Heme_oxyg"/>
</dbReference>
<evidence type="ECO:0000256" key="1">
    <source>
        <dbReference type="ARBA" id="ARBA00023002"/>
    </source>
</evidence>
<dbReference type="InterPro" id="IPR012349">
    <property type="entry name" value="Split_barrel_FMN-bd"/>
</dbReference>
<dbReference type="PANTHER" id="PTHR35176:SF6">
    <property type="entry name" value="HEME OXYGENASE HI_0854-RELATED"/>
    <property type="match status" value="1"/>
</dbReference>
<dbReference type="Pfam" id="PF01243">
    <property type="entry name" value="PNPOx_N"/>
    <property type="match status" value="1"/>
</dbReference>
<gene>
    <name evidence="3" type="ORF">RSO01_04680</name>
</gene>